<dbReference type="RefSeq" id="WP_109794879.1">
    <property type="nucleotide sequence ID" value="NZ_PHIG01000052.1"/>
</dbReference>
<dbReference type="Gene3D" id="3.30.1330.40">
    <property type="entry name" value="RutC-like"/>
    <property type="match status" value="1"/>
</dbReference>
<organism evidence="1 2">
    <name type="scientific">Minwuia thermotolerans</name>
    <dbReference type="NCBI Taxonomy" id="2056226"/>
    <lineage>
        <taxon>Bacteria</taxon>
        <taxon>Pseudomonadati</taxon>
        <taxon>Pseudomonadota</taxon>
        <taxon>Alphaproteobacteria</taxon>
        <taxon>Minwuiales</taxon>
        <taxon>Minwuiaceae</taxon>
        <taxon>Minwuia</taxon>
    </lineage>
</organism>
<dbReference type="InterPro" id="IPR035959">
    <property type="entry name" value="RutC-like_sf"/>
</dbReference>
<dbReference type="Pfam" id="PF01042">
    <property type="entry name" value="Ribonuc_L-PSP"/>
    <property type="match status" value="1"/>
</dbReference>
<dbReference type="CDD" id="cd00448">
    <property type="entry name" value="YjgF_YER057c_UK114_family"/>
    <property type="match status" value="1"/>
</dbReference>
<dbReference type="AlphaFoldDB" id="A0A2M9FWV0"/>
<evidence type="ECO:0000313" key="1">
    <source>
        <dbReference type="EMBL" id="PJK27940.1"/>
    </source>
</evidence>
<protein>
    <submittedName>
        <fullName evidence="1">Enamine deaminase RidA</fullName>
    </submittedName>
</protein>
<dbReference type="PANTHER" id="PTHR43857:SF1">
    <property type="entry name" value="YJGH FAMILY PROTEIN"/>
    <property type="match status" value="1"/>
</dbReference>
<dbReference type="EMBL" id="PHIG01000052">
    <property type="protein sequence ID" value="PJK27940.1"/>
    <property type="molecule type" value="Genomic_DNA"/>
</dbReference>
<name>A0A2M9FWV0_9PROT</name>
<dbReference type="SUPFAM" id="SSF55298">
    <property type="entry name" value="YjgF-like"/>
    <property type="match status" value="1"/>
</dbReference>
<reference evidence="1 2" key="1">
    <citation type="submission" date="2017-11" db="EMBL/GenBank/DDBJ databases">
        <title>Draft genome sequence of Rhizobiales bacterium SY3-13.</title>
        <authorList>
            <person name="Sun C."/>
        </authorList>
    </citation>
    <scope>NUCLEOTIDE SEQUENCE [LARGE SCALE GENOMIC DNA]</scope>
    <source>
        <strain evidence="1 2">SY3-13</strain>
    </source>
</reference>
<gene>
    <name evidence="1" type="ORF">CVT23_19590</name>
</gene>
<dbReference type="OrthoDB" id="9799840at2"/>
<comment type="caution">
    <text evidence="1">The sequence shown here is derived from an EMBL/GenBank/DDBJ whole genome shotgun (WGS) entry which is preliminary data.</text>
</comment>
<dbReference type="PANTHER" id="PTHR43857">
    <property type="entry name" value="BLR7761 PROTEIN"/>
    <property type="match status" value="1"/>
</dbReference>
<proteinExistence type="predicted"/>
<evidence type="ECO:0000313" key="2">
    <source>
        <dbReference type="Proteomes" id="UP000229498"/>
    </source>
</evidence>
<dbReference type="InterPro" id="IPR006175">
    <property type="entry name" value="YjgF/YER057c/UK114"/>
</dbReference>
<sequence>MNRVLEPKGHANPGSRFAPGMEVPPDCRWCFISGQVGLDRKGNIPDDIDGQIHVAFDNVFAILAEADMGVADVVRLNIYLTDAGDVAAYRRIRDERMEGRLTASTLVVVSALVDPRMRVEIEAVAAAMASPGRAA</sequence>
<dbReference type="Proteomes" id="UP000229498">
    <property type="component" value="Unassembled WGS sequence"/>
</dbReference>
<accession>A0A2M9FWV0</accession>
<keyword evidence="2" id="KW-1185">Reference proteome</keyword>